<feature type="transmembrane region" description="Helical" evidence="6">
    <location>
        <begin position="62"/>
        <end position="85"/>
    </location>
</feature>
<feature type="transmembrane region" description="Helical" evidence="6">
    <location>
        <begin position="122"/>
        <end position="143"/>
    </location>
</feature>
<comment type="subcellular location">
    <subcellularLocation>
        <location evidence="1">Membrane</location>
        <topology evidence="1">Multi-pass membrane protein</topology>
    </subcellularLocation>
</comment>
<feature type="transmembrane region" description="Helical" evidence="6">
    <location>
        <begin position="150"/>
        <end position="169"/>
    </location>
</feature>
<evidence type="ECO:0000256" key="6">
    <source>
        <dbReference type="SAM" id="Phobius"/>
    </source>
</evidence>
<dbReference type="InterPro" id="IPR006634">
    <property type="entry name" value="TLC-dom"/>
</dbReference>
<name>A0A7S1KYE9_ALECA</name>
<dbReference type="PROSITE" id="PS50922">
    <property type="entry name" value="TLC"/>
    <property type="match status" value="1"/>
</dbReference>
<feature type="transmembrane region" description="Helical" evidence="6">
    <location>
        <begin position="249"/>
        <end position="272"/>
    </location>
</feature>
<protein>
    <recommendedName>
        <fullName evidence="7">TLC domain-containing protein</fullName>
    </recommendedName>
</protein>
<keyword evidence="3 6" id="KW-1133">Transmembrane helix</keyword>
<proteinExistence type="predicted"/>
<dbReference type="PANTHER" id="PTHR13439:SF0">
    <property type="entry name" value="TOPOISOMERASE I DAMAGE AFFECTED PROTEIN 4"/>
    <property type="match status" value="1"/>
</dbReference>
<feature type="transmembrane region" description="Helical" evidence="6">
    <location>
        <begin position="175"/>
        <end position="195"/>
    </location>
</feature>
<keyword evidence="2 5" id="KW-0812">Transmembrane</keyword>
<dbReference type="PANTHER" id="PTHR13439">
    <property type="entry name" value="CT120 PROTEIN"/>
    <property type="match status" value="1"/>
</dbReference>
<feature type="transmembrane region" description="Helical" evidence="6">
    <location>
        <begin position="28"/>
        <end position="50"/>
    </location>
</feature>
<dbReference type="GO" id="GO:0005783">
    <property type="term" value="C:endoplasmic reticulum"/>
    <property type="evidence" value="ECO:0007669"/>
    <property type="project" value="TreeGrafter"/>
</dbReference>
<keyword evidence="4 5" id="KW-0472">Membrane</keyword>
<evidence type="ECO:0000256" key="3">
    <source>
        <dbReference type="ARBA" id="ARBA00022989"/>
    </source>
</evidence>
<evidence type="ECO:0000313" key="8">
    <source>
        <dbReference type="EMBL" id="CAD9088941.1"/>
    </source>
</evidence>
<organism evidence="8">
    <name type="scientific">Alexandrium catenella</name>
    <name type="common">Red tide dinoflagellate</name>
    <name type="synonym">Gonyaulax catenella</name>
    <dbReference type="NCBI Taxonomy" id="2925"/>
    <lineage>
        <taxon>Eukaryota</taxon>
        <taxon>Sar</taxon>
        <taxon>Alveolata</taxon>
        <taxon>Dinophyceae</taxon>
        <taxon>Gonyaulacales</taxon>
        <taxon>Pyrocystaceae</taxon>
        <taxon>Alexandrium</taxon>
    </lineage>
</organism>
<evidence type="ECO:0000259" key="7">
    <source>
        <dbReference type="PROSITE" id="PS50922"/>
    </source>
</evidence>
<reference evidence="8" key="1">
    <citation type="submission" date="2021-01" db="EMBL/GenBank/DDBJ databases">
        <authorList>
            <person name="Corre E."/>
            <person name="Pelletier E."/>
            <person name="Niang G."/>
            <person name="Scheremetjew M."/>
            <person name="Finn R."/>
            <person name="Kale V."/>
            <person name="Holt S."/>
            <person name="Cochrane G."/>
            <person name="Meng A."/>
            <person name="Brown T."/>
            <person name="Cohen L."/>
        </authorList>
    </citation>
    <scope>NUCLEOTIDE SEQUENCE</scope>
    <source>
        <strain evidence="8">OF101</strain>
    </source>
</reference>
<dbReference type="GO" id="GO:0055088">
    <property type="term" value="P:lipid homeostasis"/>
    <property type="evidence" value="ECO:0007669"/>
    <property type="project" value="TreeGrafter"/>
</dbReference>
<dbReference type="GO" id="GO:0016020">
    <property type="term" value="C:membrane"/>
    <property type="evidence" value="ECO:0007669"/>
    <property type="project" value="UniProtKB-SubCell"/>
</dbReference>
<evidence type="ECO:0000256" key="2">
    <source>
        <dbReference type="ARBA" id="ARBA00022692"/>
    </source>
</evidence>
<sequence length="302" mass="34039">MALDGLWQVAFPDGGSYDARGWVPRETVVLRVALFLALFLCVWCVLLLVLKALHSSEKLHGVGLAVWALKGMIVFHHAIAGLWALSVVCGDSVLWQTLSFGGGQEEARRMLVVHPERGTESAAFLVPFTVAYMVADLVLFPCWAKDSETLLFIFHHLFSIFLWSEGLRYDCGQRYAVYLIGTELTGPYLVFRWMLSQVGMKTTMLYYVNGTIFTLLFMVVRVVPILAILRSTVLYFPLREPWKVDPPSLYIRTVQIFGCLAIYLPLLLNAYWAVKVVKGYAKAVQSAFKSGDETKEKKKKGQ</sequence>
<dbReference type="SMART" id="SM00724">
    <property type="entry name" value="TLC"/>
    <property type="match status" value="1"/>
</dbReference>
<accession>A0A7S1KYE9</accession>
<feature type="transmembrane region" description="Helical" evidence="6">
    <location>
        <begin position="207"/>
        <end position="229"/>
    </location>
</feature>
<dbReference type="InterPro" id="IPR050846">
    <property type="entry name" value="TLCD"/>
</dbReference>
<dbReference type="Pfam" id="PF03798">
    <property type="entry name" value="TRAM_LAG1_CLN8"/>
    <property type="match status" value="1"/>
</dbReference>
<feature type="domain" description="TLC" evidence="7">
    <location>
        <begin position="62"/>
        <end position="285"/>
    </location>
</feature>
<evidence type="ECO:0000256" key="1">
    <source>
        <dbReference type="ARBA" id="ARBA00004141"/>
    </source>
</evidence>
<dbReference type="EMBL" id="HBGE01002992">
    <property type="protein sequence ID" value="CAD9088941.1"/>
    <property type="molecule type" value="Transcribed_RNA"/>
</dbReference>
<dbReference type="AlphaFoldDB" id="A0A7S1KYE9"/>
<evidence type="ECO:0000256" key="5">
    <source>
        <dbReference type="PROSITE-ProRule" id="PRU00205"/>
    </source>
</evidence>
<gene>
    <name evidence="8" type="ORF">ACAT0790_LOCUS1803</name>
</gene>
<evidence type="ECO:0000256" key="4">
    <source>
        <dbReference type="ARBA" id="ARBA00023136"/>
    </source>
</evidence>